<dbReference type="EMBL" id="JACEIK010000237">
    <property type="protein sequence ID" value="MCD7453047.1"/>
    <property type="molecule type" value="Genomic_DNA"/>
</dbReference>
<protein>
    <submittedName>
        <fullName evidence="2">Uncharacterized protein</fullName>
    </submittedName>
</protein>
<evidence type="ECO:0000313" key="2">
    <source>
        <dbReference type="EMBL" id="MCD7453047.1"/>
    </source>
</evidence>
<evidence type="ECO:0000256" key="1">
    <source>
        <dbReference type="SAM" id="SignalP"/>
    </source>
</evidence>
<gene>
    <name evidence="2" type="ORF">HAX54_019479</name>
</gene>
<keyword evidence="1" id="KW-0732">Signal</keyword>
<feature type="chain" id="PRO_5045365551" evidence="1">
    <location>
        <begin position="18"/>
        <end position="118"/>
    </location>
</feature>
<name>A0ABS8S282_DATST</name>
<feature type="signal peptide" evidence="1">
    <location>
        <begin position="1"/>
        <end position="17"/>
    </location>
</feature>
<dbReference type="Proteomes" id="UP000823775">
    <property type="component" value="Unassembled WGS sequence"/>
</dbReference>
<sequence>MPCDLLLKFTWVNLVLASRMDLSNYLIFECQKLFVCSTRLHPKVERAVGVGFQPGLQPAKVVSAFQAGDIQFLDMRNLKEAYLTIDALGITYISSGTSSCTPYSKWFIKETIFKYQRF</sequence>
<reference evidence="2 3" key="1">
    <citation type="journal article" date="2021" name="BMC Genomics">
        <title>Datura genome reveals duplications of psychoactive alkaloid biosynthetic genes and high mutation rate following tissue culture.</title>
        <authorList>
            <person name="Rajewski A."/>
            <person name="Carter-House D."/>
            <person name="Stajich J."/>
            <person name="Litt A."/>
        </authorList>
    </citation>
    <scope>NUCLEOTIDE SEQUENCE [LARGE SCALE GENOMIC DNA]</scope>
    <source>
        <strain evidence="2">AR-01</strain>
    </source>
</reference>
<accession>A0ABS8S282</accession>
<organism evidence="2 3">
    <name type="scientific">Datura stramonium</name>
    <name type="common">Jimsonweed</name>
    <name type="synonym">Common thornapple</name>
    <dbReference type="NCBI Taxonomy" id="4076"/>
    <lineage>
        <taxon>Eukaryota</taxon>
        <taxon>Viridiplantae</taxon>
        <taxon>Streptophyta</taxon>
        <taxon>Embryophyta</taxon>
        <taxon>Tracheophyta</taxon>
        <taxon>Spermatophyta</taxon>
        <taxon>Magnoliopsida</taxon>
        <taxon>eudicotyledons</taxon>
        <taxon>Gunneridae</taxon>
        <taxon>Pentapetalae</taxon>
        <taxon>asterids</taxon>
        <taxon>lamiids</taxon>
        <taxon>Solanales</taxon>
        <taxon>Solanaceae</taxon>
        <taxon>Solanoideae</taxon>
        <taxon>Datureae</taxon>
        <taxon>Datura</taxon>
    </lineage>
</organism>
<keyword evidence="3" id="KW-1185">Reference proteome</keyword>
<comment type="caution">
    <text evidence="2">The sequence shown here is derived from an EMBL/GenBank/DDBJ whole genome shotgun (WGS) entry which is preliminary data.</text>
</comment>
<evidence type="ECO:0000313" key="3">
    <source>
        <dbReference type="Proteomes" id="UP000823775"/>
    </source>
</evidence>
<proteinExistence type="predicted"/>